<dbReference type="OrthoDB" id="3788529at2"/>
<sequence length="126" mass="13725">MLKKTIAALTLAAVPATALVATTMPASADVERHGRCGTGSYELSVDREGRGFEVNVDLDRVTPGSQWVVAVRHDGKRIAKVTRTADYEGDLDLERFARNTKGKDTFRFSAKRVGSTQKCSAKIVVR</sequence>
<dbReference type="RefSeq" id="WP_090858979.1">
    <property type="nucleotide sequence ID" value="NZ_FMZM01000009.1"/>
</dbReference>
<dbReference type="Proteomes" id="UP000199034">
    <property type="component" value="Unassembled WGS sequence"/>
</dbReference>
<reference evidence="1 2" key="1">
    <citation type="submission" date="2016-10" db="EMBL/GenBank/DDBJ databases">
        <authorList>
            <person name="de Groot N.N."/>
        </authorList>
    </citation>
    <scope>NUCLEOTIDE SEQUENCE [LARGE SCALE GENOMIC DNA]</scope>
    <source>
        <strain evidence="1 2">CGMCC 4.6858</strain>
    </source>
</reference>
<evidence type="ECO:0000313" key="2">
    <source>
        <dbReference type="Proteomes" id="UP000199034"/>
    </source>
</evidence>
<protein>
    <submittedName>
        <fullName evidence="1">Uncharacterized protein</fullName>
    </submittedName>
</protein>
<dbReference type="EMBL" id="FMZM01000009">
    <property type="protein sequence ID" value="SDD61506.1"/>
    <property type="molecule type" value="Genomic_DNA"/>
</dbReference>
<proteinExistence type="predicted"/>
<organism evidence="1 2">
    <name type="scientific">Nocardioides lianchengensis</name>
    <dbReference type="NCBI Taxonomy" id="1045774"/>
    <lineage>
        <taxon>Bacteria</taxon>
        <taxon>Bacillati</taxon>
        <taxon>Actinomycetota</taxon>
        <taxon>Actinomycetes</taxon>
        <taxon>Propionibacteriales</taxon>
        <taxon>Nocardioidaceae</taxon>
        <taxon>Nocardioides</taxon>
    </lineage>
</organism>
<name>A0A1G6W8Y6_9ACTN</name>
<keyword evidence="2" id="KW-1185">Reference proteome</keyword>
<dbReference type="AlphaFoldDB" id="A0A1G6W8Y6"/>
<accession>A0A1G6W8Y6</accession>
<evidence type="ECO:0000313" key="1">
    <source>
        <dbReference type="EMBL" id="SDD61506.1"/>
    </source>
</evidence>
<gene>
    <name evidence="1" type="ORF">SAMN05421872_109191</name>
</gene>
<dbReference type="STRING" id="1045774.SAMN05421872_109191"/>